<name>A0ABR1P993_DIAER</name>
<evidence type="ECO:0000256" key="1">
    <source>
        <dbReference type="SAM" id="MobiDB-lite"/>
    </source>
</evidence>
<organism evidence="2 3">
    <name type="scientific">Diaporthe eres</name>
    <name type="common">Phomopsis oblonga</name>
    <dbReference type="NCBI Taxonomy" id="83184"/>
    <lineage>
        <taxon>Eukaryota</taxon>
        <taxon>Fungi</taxon>
        <taxon>Dikarya</taxon>
        <taxon>Ascomycota</taxon>
        <taxon>Pezizomycotina</taxon>
        <taxon>Sordariomycetes</taxon>
        <taxon>Sordariomycetidae</taxon>
        <taxon>Diaporthales</taxon>
        <taxon>Diaporthaceae</taxon>
        <taxon>Diaporthe</taxon>
        <taxon>Diaporthe eres species complex</taxon>
    </lineage>
</organism>
<accession>A0ABR1P993</accession>
<proteinExistence type="predicted"/>
<keyword evidence="3" id="KW-1185">Reference proteome</keyword>
<evidence type="ECO:0000313" key="3">
    <source>
        <dbReference type="Proteomes" id="UP001430848"/>
    </source>
</evidence>
<sequence length="271" mass="30344">MRGTATDHSQHHSAFEPLIREAESEVEEKYIRYCDITNPLHFLTIGMARSAITAMRIKIRLPRVRDQTATDAERKELFQLAHKIIDTDAAAYAHTGLQRYQWHVRSFWAYGSWDSLIYVLTSLRRPGLLSRDQVDNTWSKVEQVYGNHGDFLKSKQALHIAFRSLTLKAWHANPPGSSEPEPEFISTLRSQEEGKLATGVARHGSKAATSGVGSDTIPGNGPNSAVDDSESSNFDDISGGMGLDMSSDLNLDTEDWMLWDQLIKNDQAQRG</sequence>
<reference evidence="2 3" key="1">
    <citation type="submission" date="2024-02" db="EMBL/GenBank/DDBJ databases">
        <title>De novo assembly and annotation of 12 fungi associated with fruit tree decline syndrome in Ontario, Canada.</title>
        <authorList>
            <person name="Sulman M."/>
            <person name="Ellouze W."/>
            <person name="Ilyukhin E."/>
        </authorList>
    </citation>
    <scope>NUCLEOTIDE SEQUENCE [LARGE SCALE GENOMIC DNA]</scope>
    <source>
        <strain evidence="2 3">M169</strain>
    </source>
</reference>
<gene>
    <name evidence="2" type="ORF">SLS63_006333</name>
</gene>
<dbReference type="Proteomes" id="UP001430848">
    <property type="component" value="Unassembled WGS sequence"/>
</dbReference>
<evidence type="ECO:0000313" key="2">
    <source>
        <dbReference type="EMBL" id="KAK7729204.1"/>
    </source>
</evidence>
<protein>
    <submittedName>
        <fullName evidence="2">Uncharacterized protein</fullName>
    </submittedName>
</protein>
<feature type="region of interest" description="Disordered" evidence="1">
    <location>
        <begin position="203"/>
        <end position="239"/>
    </location>
</feature>
<dbReference type="EMBL" id="JAKNSF020000030">
    <property type="protein sequence ID" value="KAK7729204.1"/>
    <property type="molecule type" value="Genomic_DNA"/>
</dbReference>
<comment type="caution">
    <text evidence="2">The sequence shown here is derived from an EMBL/GenBank/DDBJ whole genome shotgun (WGS) entry which is preliminary data.</text>
</comment>